<dbReference type="InterPro" id="IPR019079">
    <property type="entry name" value="Capsule_synth_CapA"/>
</dbReference>
<evidence type="ECO:0000313" key="3">
    <source>
        <dbReference type="EMBL" id="MCG9970092.1"/>
    </source>
</evidence>
<comment type="caution">
    <text evidence="3">The sequence shown here is derived from an EMBL/GenBank/DDBJ whole genome shotgun (WGS) entry which is preliminary data.</text>
</comment>
<comment type="similarity">
    <text evidence="1">Belongs to the CapA family.</text>
</comment>
<keyword evidence="4" id="KW-1185">Reference proteome</keyword>
<organism evidence="3 4">
    <name type="scientific">Christiangramia crocea</name>
    <dbReference type="NCBI Taxonomy" id="2904124"/>
    <lineage>
        <taxon>Bacteria</taxon>
        <taxon>Pseudomonadati</taxon>
        <taxon>Bacteroidota</taxon>
        <taxon>Flavobacteriia</taxon>
        <taxon>Flavobacteriales</taxon>
        <taxon>Flavobacteriaceae</taxon>
        <taxon>Christiangramia</taxon>
    </lineage>
</organism>
<name>A0A9X1UTN3_9FLAO</name>
<dbReference type="EMBL" id="JAJSON010000004">
    <property type="protein sequence ID" value="MCG9970092.1"/>
    <property type="molecule type" value="Genomic_DNA"/>
</dbReference>
<dbReference type="PANTHER" id="PTHR33393:SF11">
    <property type="entry name" value="POLYGLUTAMINE SYNTHESIS ACCESSORY PROTEIN RV0574C-RELATED"/>
    <property type="match status" value="1"/>
</dbReference>
<dbReference type="SMART" id="SM00854">
    <property type="entry name" value="PGA_cap"/>
    <property type="match status" value="1"/>
</dbReference>
<reference evidence="3" key="1">
    <citation type="submission" date="2021-12" db="EMBL/GenBank/DDBJ databases">
        <title>Description of Gramella crocea sp. nov., a new bacterium isolated from activated sludge.</title>
        <authorList>
            <person name="Zhang X."/>
        </authorList>
    </citation>
    <scope>NUCLEOTIDE SEQUENCE</scope>
    <source>
        <strain evidence="3">YB25</strain>
    </source>
</reference>
<evidence type="ECO:0000259" key="2">
    <source>
        <dbReference type="SMART" id="SM00854"/>
    </source>
</evidence>
<dbReference type="AlphaFoldDB" id="A0A9X1UTN3"/>
<dbReference type="RefSeq" id="WP_240095225.1">
    <property type="nucleotide sequence ID" value="NZ_JAJSON010000004.1"/>
</dbReference>
<dbReference type="PANTHER" id="PTHR33393">
    <property type="entry name" value="POLYGLUTAMINE SYNTHESIS ACCESSORY PROTEIN RV0574C-RELATED"/>
    <property type="match status" value="1"/>
</dbReference>
<dbReference type="InterPro" id="IPR052169">
    <property type="entry name" value="CW_Biosynth-Accessory"/>
</dbReference>
<dbReference type="SUPFAM" id="SSF56300">
    <property type="entry name" value="Metallo-dependent phosphatases"/>
    <property type="match status" value="1"/>
</dbReference>
<accession>A0A9X1UTN3</accession>
<dbReference type="CDD" id="cd07381">
    <property type="entry name" value="MPP_CapA"/>
    <property type="match status" value="1"/>
</dbReference>
<feature type="domain" description="Capsule synthesis protein CapA" evidence="2">
    <location>
        <begin position="45"/>
        <end position="326"/>
    </location>
</feature>
<sequence length="406" mass="45911">MERKIIRRASQIIGGLFFLVFNFSFSQISNEKMKSSGPQSDNTLRLFLAGDVMTGRGIDQALQHSVPPALYESYVKDARRYLQIAERENGDIETPVSYEYIWGDALEVWKENEADFKLINLETSITTFYEPWPRKGIHYRMHPQNIELLKTAGIDYCSLANNHTLDWSRPGLTQTILTLKKAGIKFSGVGENGVEAGAPSILQKSGTRILVFSYGAGNSGIPSAWAADKNQSGVNYIRGLGEIDLERIKENIRTYERQGDLVVLSIHWGGNWGYAIPEDHKTFAHQLIDEAGVDLIFGHSSHHPLGMEVYNEKLIIYGAGDFINDYEGIRGHDQYRPELSLMYFPELNTRSGALKSMCMIPMEIKKFSLHRANRTQTKWLAAVLGREGEKLDTTVRMSGDRLILEW</sequence>
<gene>
    <name evidence="3" type="ORF">LU635_00475</name>
</gene>
<evidence type="ECO:0000313" key="4">
    <source>
        <dbReference type="Proteomes" id="UP001139344"/>
    </source>
</evidence>
<dbReference type="Proteomes" id="UP001139344">
    <property type="component" value="Unassembled WGS sequence"/>
</dbReference>
<dbReference type="InterPro" id="IPR029052">
    <property type="entry name" value="Metallo-depent_PP-like"/>
</dbReference>
<dbReference type="Gene3D" id="3.60.21.10">
    <property type="match status" value="1"/>
</dbReference>
<dbReference type="Pfam" id="PF09587">
    <property type="entry name" value="PGA_cap"/>
    <property type="match status" value="1"/>
</dbReference>
<protein>
    <submittedName>
        <fullName evidence="3">CapA family protein</fullName>
    </submittedName>
</protein>
<proteinExistence type="inferred from homology"/>
<evidence type="ECO:0000256" key="1">
    <source>
        <dbReference type="ARBA" id="ARBA00005662"/>
    </source>
</evidence>